<dbReference type="EMBL" id="JAIQCV010000004">
    <property type="protein sequence ID" value="KAH1107241.1"/>
    <property type="molecule type" value="Genomic_DNA"/>
</dbReference>
<evidence type="ECO:0000256" key="1">
    <source>
        <dbReference type="SAM" id="MobiDB-lite"/>
    </source>
</evidence>
<evidence type="ECO:0000313" key="2">
    <source>
        <dbReference type="EMBL" id="KAH1107241.1"/>
    </source>
</evidence>
<sequence length="111" mass="12279">MSKEEFEQSDNSGNGKPRVGKKKPKRKRDKQKCFLCDGSYTLKNCLKKSVLKKKPGVKALGLGSSVRGVEAKEAKIEKKPVEWGLFEVLEQGGRETVGKVKLSAVNQEDSI</sequence>
<protein>
    <submittedName>
        <fullName evidence="2">Uncharacterized protein</fullName>
    </submittedName>
</protein>
<name>A0A9D3W160_9ROSI</name>
<keyword evidence="3" id="KW-1185">Reference proteome</keyword>
<reference evidence="2 3" key="1">
    <citation type="journal article" date="2021" name="Plant Biotechnol. J.">
        <title>Multi-omics assisted identification of the key and species-specific regulatory components of drought-tolerant mechanisms in Gossypium stocksii.</title>
        <authorList>
            <person name="Yu D."/>
            <person name="Ke L."/>
            <person name="Zhang D."/>
            <person name="Wu Y."/>
            <person name="Sun Y."/>
            <person name="Mei J."/>
            <person name="Sun J."/>
            <person name="Sun Y."/>
        </authorList>
    </citation>
    <scope>NUCLEOTIDE SEQUENCE [LARGE SCALE GENOMIC DNA]</scope>
    <source>
        <strain evidence="3">cv. E1</strain>
        <tissue evidence="2">Leaf</tissue>
    </source>
</reference>
<feature type="region of interest" description="Disordered" evidence="1">
    <location>
        <begin position="1"/>
        <end position="30"/>
    </location>
</feature>
<evidence type="ECO:0000313" key="3">
    <source>
        <dbReference type="Proteomes" id="UP000828251"/>
    </source>
</evidence>
<proteinExistence type="predicted"/>
<comment type="caution">
    <text evidence="2">The sequence shown here is derived from an EMBL/GenBank/DDBJ whole genome shotgun (WGS) entry which is preliminary data.</text>
</comment>
<accession>A0A9D3W160</accession>
<dbReference type="Proteomes" id="UP000828251">
    <property type="component" value="Unassembled WGS sequence"/>
</dbReference>
<gene>
    <name evidence="2" type="ORF">J1N35_011009</name>
</gene>
<feature type="compositionally biased region" description="Basic residues" evidence="1">
    <location>
        <begin position="18"/>
        <end position="30"/>
    </location>
</feature>
<dbReference type="AlphaFoldDB" id="A0A9D3W160"/>
<organism evidence="2 3">
    <name type="scientific">Gossypium stocksii</name>
    <dbReference type="NCBI Taxonomy" id="47602"/>
    <lineage>
        <taxon>Eukaryota</taxon>
        <taxon>Viridiplantae</taxon>
        <taxon>Streptophyta</taxon>
        <taxon>Embryophyta</taxon>
        <taxon>Tracheophyta</taxon>
        <taxon>Spermatophyta</taxon>
        <taxon>Magnoliopsida</taxon>
        <taxon>eudicotyledons</taxon>
        <taxon>Gunneridae</taxon>
        <taxon>Pentapetalae</taxon>
        <taxon>rosids</taxon>
        <taxon>malvids</taxon>
        <taxon>Malvales</taxon>
        <taxon>Malvaceae</taxon>
        <taxon>Malvoideae</taxon>
        <taxon>Gossypium</taxon>
    </lineage>
</organism>